<reference evidence="2" key="1">
    <citation type="journal article" date="2019" name="Int. J. Syst. Evol. Microbiol.">
        <title>The Global Catalogue of Microorganisms (GCM) 10K type strain sequencing project: providing services to taxonomists for standard genome sequencing and annotation.</title>
        <authorList>
            <consortium name="The Broad Institute Genomics Platform"/>
            <consortium name="The Broad Institute Genome Sequencing Center for Infectious Disease"/>
            <person name="Wu L."/>
            <person name="Ma J."/>
        </authorList>
    </citation>
    <scope>NUCLEOTIDE SEQUENCE [LARGE SCALE GENOMIC DNA]</scope>
    <source>
        <strain evidence="2">CGMCC 4.7131</strain>
    </source>
</reference>
<gene>
    <name evidence="1" type="ORF">ACFPWV_02655</name>
</gene>
<evidence type="ECO:0000313" key="2">
    <source>
        <dbReference type="Proteomes" id="UP001596035"/>
    </source>
</evidence>
<sequence>MNVEDVMHFLVEHRAANVTPGYVAEQLLSMSWIIEAEDGRRIIEVGRQWLSSDDPFRVAVAIGLESETYLADSWEEISALAEPLKEKFPSMAADVDAWMRRAEASYTRLKEGSFFQHGGGEDA</sequence>
<protein>
    <submittedName>
        <fullName evidence="1">Uncharacterized protein</fullName>
    </submittedName>
</protein>
<proteinExistence type="predicted"/>
<name>A0ABW0DN54_9ACTN</name>
<accession>A0ABW0DN54</accession>
<comment type="caution">
    <text evidence="1">The sequence shown here is derived from an EMBL/GenBank/DDBJ whole genome shotgun (WGS) entry which is preliminary data.</text>
</comment>
<organism evidence="1 2">
    <name type="scientific">Streptomyces atrovirens</name>
    <dbReference type="NCBI Taxonomy" id="285556"/>
    <lineage>
        <taxon>Bacteria</taxon>
        <taxon>Bacillati</taxon>
        <taxon>Actinomycetota</taxon>
        <taxon>Actinomycetes</taxon>
        <taxon>Kitasatosporales</taxon>
        <taxon>Streptomycetaceae</taxon>
        <taxon>Streptomyces</taxon>
    </lineage>
</organism>
<dbReference type="RefSeq" id="WP_344564411.1">
    <property type="nucleotide sequence ID" value="NZ_BAAATG010000033.1"/>
</dbReference>
<dbReference type="EMBL" id="JBHSKN010000003">
    <property type="protein sequence ID" value="MFC5238828.1"/>
    <property type="molecule type" value="Genomic_DNA"/>
</dbReference>
<keyword evidence="2" id="KW-1185">Reference proteome</keyword>
<evidence type="ECO:0000313" key="1">
    <source>
        <dbReference type="EMBL" id="MFC5238828.1"/>
    </source>
</evidence>
<dbReference type="Proteomes" id="UP001596035">
    <property type="component" value="Unassembled WGS sequence"/>
</dbReference>